<dbReference type="SUPFAM" id="SSF63817">
    <property type="entry name" value="Sortase"/>
    <property type="match status" value="1"/>
</dbReference>
<dbReference type="InterPro" id="IPR005754">
    <property type="entry name" value="Sortase"/>
</dbReference>
<keyword evidence="6" id="KW-1185">Reference proteome</keyword>
<gene>
    <name evidence="5" type="ORF">P7H27_03755</name>
</gene>
<evidence type="ECO:0000313" key="6">
    <source>
        <dbReference type="Proteomes" id="UP001181046"/>
    </source>
</evidence>
<dbReference type="RefSeq" id="WP_311829511.1">
    <property type="nucleotide sequence ID" value="NZ_JARQAJ010000001.1"/>
</dbReference>
<dbReference type="Pfam" id="PF04203">
    <property type="entry name" value="Sortase"/>
    <property type="match status" value="1"/>
</dbReference>
<dbReference type="NCBIfam" id="TIGR01076">
    <property type="entry name" value="sortase_fam"/>
    <property type="match status" value="1"/>
</dbReference>
<protein>
    <submittedName>
        <fullName evidence="5">Class A sortase</fullName>
    </submittedName>
</protein>
<keyword evidence="2" id="KW-0378">Hydrolase</keyword>
<feature type="transmembrane region" description="Helical" evidence="4">
    <location>
        <begin position="268"/>
        <end position="289"/>
    </location>
</feature>
<keyword evidence="4" id="KW-0472">Membrane</keyword>
<accession>A0ABU3F9Y9</accession>
<comment type="caution">
    <text evidence="5">The sequence shown here is derived from an EMBL/GenBank/DDBJ whole genome shotgun (WGS) entry which is preliminary data.</text>
</comment>
<dbReference type="InterPro" id="IPR042007">
    <property type="entry name" value="Sortase_A"/>
</dbReference>
<name>A0ABU3F9Y9_9ENTE</name>
<dbReference type="Proteomes" id="UP001181046">
    <property type="component" value="Unassembled WGS sequence"/>
</dbReference>
<evidence type="ECO:0000256" key="3">
    <source>
        <dbReference type="ARBA" id="ARBA00022807"/>
    </source>
</evidence>
<evidence type="ECO:0000256" key="1">
    <source>
        <dbReference type="ARBA" id="ARBA00022670"/>
    </source>
</evidence>
<reference evidence="5" key="1">
    <citation type="submission" date="2023-03" db="EMBL/GenBank/DDBJ databases">
        <authorList>
            <person name="Shen W."/>
            <person name="Cai J."/>
        </authorList>
    </citation>
    <scope>NUCLEOTIDE SEQUENCE</scope>
    <source>
        <strain evidence="5">P66-3</strain>
    </source>
</reference>
<dbReference type="CDD" id="cd06165">
    <property type="entry name" value="Sortase_A"/>
    <property type="match status" value="1"/>
</dbReference>
<dbReference type="EMBL" id="JARQAJ010000001">
    <property type="protein sequence ID" value="MDT2758872.1"/>
    <property type="molecule type" value="Genomic_DNA"/>
</dbReference>
<keyword evidence="1" id="KW-0645">Protease</keyword>
<feature type="transmembrane region" description="Helical" evidence="4">
    <location>
        <begin position="5"/>
        <end position="24"/>
    </location>
</feature>
<sequence length="292" mass="32654">MIKRIFKYFLIPTLLFFATTLWVYDGYHKLLTPPDTSVTLTEGQAQAAKNKAKAVSQTDKEREKIQDADMQVLVTARLKRAETMAQAGVGRLAIPSVDLDLPVLNQVTELNLSTGAAMYFPERPLGEGNVVLASHNFSDADVLLHRIKNVTTGTKIYLTDFTTVWIYRVTVNRTIHENQTEVLDQPKDGPAQVTLLRCEGGIGTPYRRVVQGALQKTQLFSTLTAKEQRALGIDEKNAQATNSERKQQSENWMSNQLALSIQQKRPTIWLVGVLLVNLLVLAIQGMSFVRKD</sequence>
<organism evidence="5 6">
    <name type="scientific">Enterococcus xiangfangensis</name>
    <dbReference type="NCBI Taxonomy" id="1296537"/>
    <lineage>
        <taxon>Bacteria</taxon>
        <taxon>Bacillati</taxon>
        <taxon>Bacillota</taxon>
        <taxon>Bacilli</taxon>
        <taxon>Lactobacillales</taxon>
        <taxon>Enterococcaceae</taxon>
        <taxon>Enterococcus</taxon>
    </lineage>
</organism>
<evidence type="ECO:0000256" key="4">
    <source>
        <dbReference type="SAM" id="Phobius"/>
    </source>
</evidence>
<dbReference type="Gene3D" id="2.40.260.10">
    <property type="entry name" value="Sortase"/>
    <property type="match status" value="1"/>
</dbReference>
<keyword evidence="4" id="KW-0812">Transmembrane</keyword>
<evidence type="ECO:0000313" key="5">
    <source>
        <dbReference type="EMBL" id="MDT2758872.1"/>
    </source>
</evidence>
<keyword evidence="4" id="KW-1133">Transmembrane helix</keyword>
<proteinExistence type="predicted"/>
<dbReference type="InterPro" id="IPR023365">
    <property type="entry name" value="Sortase_dom-sf"/>
</dbReference>
<keyword evidence="3" id="KW-0788">Thiol protease</keyword>
<evidence type="ECO:0000256" key="2">
    <source>
        <dbReference type="ARBA" id="ARBA00022801"/>
    </source>
</evidence>